<evidence type="ECO:0000256" key="1">
    <source>
        <dbReference type="ARBA" id="ARBA00022664"/>
    </source>
</evidence>
<keyword evidence="3" id="KW-0812">Transmembrane</keyword>
<organism evidence="6">
    <name type="scientific">Melampsora larici-populina (strain 98AG31 / pathotype 3-4-7)</name>
    <name type="common">Poplar leaf rust fungus</name>
    <dbReference type="NCBI Taxonomy" id="747676"/>
    <lineage>
        <taxon>Eukaryota</taxon>
        <taxon>Fungi</taxon>
        <taxon>Dikarya</taxon>
        <taxon>Basidiomycota</taxon>
        <taxon>Pucciniomycotina</taxon>
        <taxon>Pucciniomycetes</taxon>
        <taxon>Pucciniales</taxon>
        <taxon>Melampsoraceae</taxon>
        <taxon>Melampsora</taxon>
    </lineage>
</organism>
<reference evidence="6" key="1">
    <citation type="journal article" date="2011" name="Proc. Natl. Acad. Sci. U.S.A.">
        <title>Obligate biotrophy features unraveled by the genomic analysis of rust fungi.</title>
        <authorList>
            <person name="Duplessis S."/>
            <person name="Cuomo C.A."/>
            <person name="Lin Y.-C."/>
            <person name="Aerts A."/>
            <person name="Tisserant E."/>
            <person name="Veneault-Fourrey C."/>
            <person name="Joly D.L."/>
            <person name="Hacquard S."/>
            <person name="Amselem J."/>
            <person name="Cantarel B.L."/>
            <person name="Chiu R."/>
            <person name="Coutinho P.M."/>
            <person name="Feau N."/>
            <person name="Field M."/>
            <person name="Frey P."/>
            <person name="Gelhaye E."/>
            <person name="Goldberg J."/>
            <person name="Grabherr M.G."/>
            <person name="Kodira C.D."/>
            <person name="Kohler A."/>
            <person name="Kuees U."/>
            <person name="Lindquist E.A."/>
            <person name="Lucas S.M."/>
            <person name="Mago R."/>
            <person name="Mauceli E."/>
            <person name="Morin E."/>
            <person name="Murat C."/>
            <person name="Pangilinan J.L."/>
            <person name="Park R."/>
            <person name="Pearson M."/>
            <person name="Quesneville H."/>
            <person name="Rouhier N."/>
            <person name="Sakthikumar S."/>
            <person name="Salamov A.A."/>
            <person name="Schmutz J."/>
            <person name="Selles B."/>
            <person name="Shapiro H."/>
            <person name="Tanguay P."/>
            <person name="Tuskan G.A."/>
            <person name="Henrissat B."/>
            <person name="Van de Peer Y."/>
            <person name="Rouze P."/>
            <person name="Ellis J.G."/>
            <person name="Dodds P.N."/>
            <person name="Schein J.E."/>
            <person name="Zhong S."/>
            <person name="Hamelin R.C."/>
            <person name="Grigoriev I.V."/>
            <person name="Szabo L.J."/>
            <person name="Martin F."/>
        </authorList>
    </citation>
    <scope>NUCLEOTIDE SEQUENCE [LARGE SCALE GENOMIC DNA]</scope>
    <source>
        <strain evidence="6">98AG31 / pathotype 3-4-7</strain>
    </source>
</reference>
<evidence type="ECO:0000256" key="3">
    <source>
        <dbReference type="SAM" id="Phobius"/>
    </source>
</evidence>
<dbReference type="VEuPathDB" id="FungiDB:MELLADRAFT_104555"/>
<keyword evidence="2" id="KW-0863">Zinc-finger</keyword>
<dbReference type="GO" id="GO:0003676">
    <property type="term" value="F:nucleic acid binding"/>
    <property type="evidence" value="ECO:0007669"/>
    <property type="project" value="InterPro"/>
</dbReference>
<evidence type="ECO:0000313" key="5">
    <source>
        <dbReference type="EMBL" id="EGG08748.1"/>
    </source>
</evidence>
<evidence type="ECO:0000313" key="6">
    <source>
        <dbReference type="Proteomes" id="UP000001072"/>
    </source>
</evidence>
<keyword evidence="2" id="KW-0479">Metal-binding</keyword>
<protein>
    <recommendedName>
        <fullName evidence="4">CCHC-type domain-containing protein</fullName>
    </recommendedName>
</protein>
<evidence type="ECO:0000259" key="4">
    <source>
        <dbReference type="PROSITE" id="PS50158"/>
    </source>
</evidence>
<keyword evidence="6" id="KW-1185">Reference proteome</keyword>
<dbReference type="InterPro" id="IPR001878">
    <property type="entry name" value="Znf_CCHC"/>
</dbReference>
<keyword evidence="3" id="KW-0472">Membrane</keyword>
<keyword evidence="1" id="KW-0507">mRNA processing</keyword>
<feature type="transmembrane region" description="Helical" evidence="3">
    <location>
        <begin position="214"/>
        <end position="240"/>
    </location>
</feature>
<accession>F4RF36</accession>
<feature type="domain" description="CCHC-type" evidence="4">
    <location>
        <begin position="56"/>
        <end position="69"/>
    </location>
</feature>
<dbReference type="RefSeq" id="XP_007407722.1">
    <property type="nucleotide sequence ID" value="XM_007407660.1"/>
</dbReference>
<sequence length="241" mass="27374">MSSVPPPQFPIRTNINAPPTCIFITPEMPARVRSIFYPIPPQPNQHPGIAAGEDQCFYCGHFGHRQERCNDAKLKKPRSAEDFEDWRRVSANPKWYSVTALWPSCAPRPRRDNTPETALTSTKAFVSALNDTSKYFDSKRYSKLLVAEVPSSFVEIRVWKFGRLQSIRLIRTPRANRMYPYHRDRNVLRTPPKEVLAPSRDATSVLKMFDVLNMFGLGVTIAEIASAFLGFGILSILFGLE</sequence>
<dbReference type="InterPro" id="IPR036875">
    <property type="entry name" value="Znf_CCHC_sf"/>
</dbReference>
<dbReference type="EMBL" id="GL883099">
    <property type="protein sequence ID" value="EGG08748.1"/>
    <property type="molecule type" value="Genomic_DNA"/>
</dbReference>
<dbReference type="AlphaFoldDB" id="F4RF36"/>
<evidence type="ECO:0000256" key="2">
    <source>
        <dbReference type="PROSITE-ProRule" id="PRU00047"/>
    </source>
</evidence>
<dbReference type="GeneID" id="18922310"/>
<dbReference type="GO" id="GO:0008270">
    <property type="term" value="F:zinc ion binding"/>
    <property type="evidence" value="ECO:0007669"/>
    <property type="project" value="UniProtKB-KW"/>
</dbReference>
<dbReference type="SUPFAM" id="SSF57756">
    <property type="entry name" value="Retrovirus zinc finger-like domains"/>
    <property type="match status" value="1"/>
</dbReference>
<keyword evidence="2" id="KW-0862">Zinc</keyword>
<keyword evidence="3" id="KW-1133">Transmembrane helix</keyword>
<dbReference type="InParanoid" id="F4RF36"/>
<name>F4RF36_MELLP</name>
<dbReference type="PROSITE" id="PS50158">
    <property type="entry name" value="ZF_CCHC"/>
    <property type="match status" value="1"/>
</dbReference>
<dbReference type="GO" id="GO:0006397">
    <property type="term" value="P:mRNA processing"/>
    <property type="evidence" value="ECO:0007669"/>
    <property type="project" value="UniProtKB-KW"/>
</dbReference>
<gene>
    <name evidence="5" type="ORF">MELLADRAFT_104555</name>
</gene>
<dbReference type="Proteomes" id="UP000001072">
    <property type="component" value="Unassembled WGS sequence"/>
</dbReference>
<dbReference type="OrthoDB" id="97058at2759"/>
<proteinExistence type="predicted"/>
<dbReference type="HOGENOM" id="CLU_1151998_0_0_1"/>
<dbReference type="KEGG" id="mlr:MELLADRAFT_104555"/>